<organism evidence="10">
    <name type="scientific">Magnetococcus massalia (strain MO-1)</name>
    <dbReference type="NCBI Taxonomy" id="451514"/>
    <lineage>
        <taxon>Bacteria</taxon>
        <taxon>Pseudomonadati</taxon>
        <taxon>Pseudomonadota</taxon>
        <taxon>Magnetococcia</taxon>
        <taxon>Magnetococcales</taxon>
        <taxon>Magnetococcaceae</taxon>
        <taxon>Magnetococcus</taxon>
    </lineage>
</organism>
<dbReference type="GO" id="GO:0046872">
    <property type="term" value="F:metal ion binding"/>
    <property type="evidence" value="ECO:0007669"/>
    <property type="project" value="UniProtKB-KW"/>
</dbReference>
<comment type="similarity">
    <text evidence="8">Belongs to the MobA family.</text>
</comment>
<dbReference type="GO" id="GO:0005737">
    <property type="term" value="C:cytoplasm"/>
    <property type="evidence" value="ECO:0007669"/>
    <property type="project" value="UniProtKB-SubCell"/>
</dbReference>
<dbReference type="AlphaFoldDB" id="A0A1S7LGR4"/>
<name>A0A1S7LGR4_MAGMO</name>
<comment type="caution">
    <text evidence="8">Lacks conserved residue(s) required for the propagation of feature annotation.</text>
</comment>
<comment type="function">
    <text evidence="8">Transfers a GMP moiety from GTP to Mo-molybdopterin (Mo-MPT) cofactor (Moco or molybdenum cofactor) to form Mo-molybdopterin guanine dinucleotide (Mo-MGD) cofactor.</text>
</comment>
<feature type="binding site" evidence="8">
    <location>
        <position position="102"/>
    </location>
    <ligand>
        <name>Mg(2+)</name>
        <dbReference type="ChEBI" id="CHEBI:18420"/>
    </ligand>
</feature>
<dbReference type="EMBL" id="LO017727">
    <property type="protein sequence ID" value="CRH04966.1"/>
    <property type="molecule type" value="Genomic_DNA"/>
</dbReference>
<dbReference type="GO" id="GO:0006777">
    <property type="term" value="P:Mo-molybdopterin cofactor biosynthetic process"/>
    <property type="evidence" value="ECO:0007669"/>
    <property type="project" value="UniProtKB-KW"/>
</dbReference>
<gene>
    <name evidence="8" type="primary">mobA</name>
    <name evidence="10" type="ORF">MAGMO_0765</name>
</gene>
<dbReference type="CDD" id="cd02503">
    <property type="entry name" value="MobA"/>
    <property type="match status" value="1"/>
</dbReference>
<dbReference type="InterPro" id="IPR013482">
    <property type="entry name" value="Molybde_CF_guanTrfase"/>
</dbReference>
<sequence>MTSGQPQQLVTGVILAGGQSRRMGRDKAQLIWQGQPLWQHLAEIVAPQVAEVMISYNGDPQVIVDRYPHFVDSVAGHQGPLAGVATALERIQTPWLFTAPVDVPLLPGDVVASLWQVVMEKNVRGVSASSLMQKHGTISLWHRDLLSHLQKVLAEGRCGVHAFQKAHAFEVVDFPVQEGAPDPFTNLNTPEELSLLS</sequence>
<comment type="subunit">
    <text evidence="8">Monomer.</text>
</comment>
<evidence type="ECO:0000259" key="9">
    <source>
        <dbReference type="Pfam" id="PF12804"/>
    </source>
</evidence>
<protein>
    <recommendedName>
        <fullName evidence="8">Molybdenum cofactor guanylyltransferase</fullName>
        <shortName evidence="8">MoCo guanylyltransferase</shortName>
        <ecNumber evidence="8">2.7.7.77</ecNumber>
    </recommendedName>
    <alternativeName>
        <fullName evidence="8">GTP:molybdopterin guanylyltransferase</fullName>
    </alternativeName>
    <alternativeName>
        <fullName evidence="8">Mo-MPT guanylyltransferase</fullName>
    </alternativeName>
    <alternativeName>
        <fullName evidence="8">Molybdopterin guanylyltransferase</fullName>
    </alternativeName>
    <alternativeName>
        <fullName evidence="8">Molybdopterin-guanine dinucleotide synthase</fullName>
        <shortName evidence="8">MGD synthase</shortName>
    </alternativeName>
</protein>
<keyword evidence="5 8" id="KW-0460">Magnesium</keyword>
<evidence type="ECO:0000313" key="10">
    <source>
        <dbReference type="EMBL" id="CRH04966.1"/>
    </source>
</evidence>
<evidence type="ECO:0000256" key="1">
    <source>
        <dbReference type="ARBA" id="ARBA00022490"/>
    </source>
</evidence>
<dbReference type="PANTHER" id="PTHR19136">
    <property type="entry name" value="MOLYBDENUM COFACTOR GUANYLYLTRANSFERASE"/>
    <property type="match status" value="1"/>
</dbReference>
<evidence type="ECO:0000256" key="3">
    <source>
        <dbReference type="ARBA" id="ARBA00022723"/>
    </source>
</evidence>
<evidence type="ECO:0000256" key="5">
    <source>
        <dbReference type="ARBA" id="ARBA00022842"/>
    </source>
</evidence>
<feature type="binding site" evidence="8">
    <location>
        <position position="102"/>
    </location>
    <ligand>
        <name>GTP</name>
        <dbReference type="ChEBI" id="CHEBI:37565"/>
    </ligand>
</feature>
<keyword evidence="7 8" id="KW-0501">Molybdenum cofactor biosynthesis</keyword>
<accession>A0A1S7LGR4</accession>
<dbReference type="InterPro" id="IPR029044">
    <property type="entry name" value="Nucleotide-diphossugar_trans"/>
</dbReference>
<keyword evidence="4 8" id="KW-0547">Nucleotide-binding</keyword>
<dbReference type="Pfam" id="PF12804">
    <property type="entry name" value="NTP_transf_3"/>
    <property type="match status" value="1"/>
</dbReference>
<evidence type="ECO:0000256" key="2">
    <source>
        <dbReference type="ARBA" id="ARBA00022679"/>
    </source>
</evidence>
<keyword evidence="2 8" id="KW-0808">Transferase</keyword>
<dbReference type="HAMAP" id="MF_00316">
    <property type="entry name" value="MobA"/>
    <property type="match status" value="1"/>
</dbReference>
<evidence type="ECO:0000256" key="8">
    <source>
        <dbReference type="HAMAP-Rule" id="MF_00316"/>
    </source>
</evidence>
<proteinExistence type="inferred from homology"/>
<comment type="domain">
    <text evidence="8">The N-terminal domain determines nucleotide recognition and specific binding, while the C-terminal domain determines the specific binding to the target protein.</text>
</comment>
<evidence type="ECO:0000256" key="4">
    <source>
        <dbReference type="ARBA" id="ARBA00022741"/>
    </source>
</evidence>
<comment type="subcellular location">
    <subcellularLocation>
        <location evidence="8">Cytoplasm</location>
    </subcellularLocation>
</comment>
<dbReference type="Gene3D" id="3.90.550.10">
    <property type="entry name" value="Spore Coat Polysaccharide Biosynthesis Protein SpsA, Chain A"/>
    <property type="match status" value="1"/>
</dbReference>
<feature type="binding site" evidence="8">
    <location>
        <position position="65"/>
    </location>
    <ligand>
        <name>GTP</name>
        <dbReference type="ChEBI" id="CHEBI:37565"/>
    </ligand>
</feature>
<evidence type="ECO:0000256" key="6">
    <source>
        <dbReference type="ARBA" id="ARBA00023134"/>
    </source>
</evidence>
<dbReference type="NCBIfam" id="TIGR02665">
    <property type="entry name" value="molyb_mobA"/>
    <property type="match status" value="1"/>
</dbReference>
<evidence type="ECO:0000256" key="7">
    <source>
        <dbReference type="ARBA" id="ARBA00023150"/>
    </source>
</evidence>
<dbReference type="GO" id="GO:0061603">
    <property type="term" value="F:molybdenum cofactor guanylyltransferase activity"/>
    <property type="evidence" value="ECO:0007669"/>
    <property type="project" value="UniProtKB-EC"/>
</dbReference>
<keyword evidence="3 8" id="KW-0479">Metal-binding</keyword>
<dbReference type="SUPFAM" id="SSF53448">
    <property type="entry name" value="Nucleotide-diphospho-sugar transferases"/>
    <property type="match status" value="1"/>
</dbReference>
<keyword evidence="6 8" id="KW-0342">GTP-binding</keyword>
<feature type="domain" description="MobA-like NTP transferase" evidence="9">
    <location>
        <begin position="12"/>
        <end position="157"/>
    </location>
</feature>
<reference evidence="10" key="1">
    <citation type="submission" date="2015-04" db="EMBL/GenBank/DDBJ databases">
        <authorList>
            <person name="Syromyatnikov M.Y."/>
            <person name="Popov V.N."/>
        </authorList>
    </citation>
    <scope>NUCLEOTIDE SEQUENCE</scope>
    <source>
        <strain evidence="10">MO-1</strain>
    </source>
</reference>
<feature type="binding site" evidence="8">
    <location>
        <begin position="15"/>
        <end position="17"/>
    </location>
    <ligand>
        <name>GTP</name>
        <dbReference type="ChEBI" id="CHEBI:37565"/>
    </ligand>
</feature>
<dbReference type="PANTHER" id="PTHR19136:SF81">
    <property type="entry name" value="MOLYBDENUM COFACTOR GUANYLYLTRANSFERASE"/>
    <property type="match status" value="1"/>
</dbReference>
<feature type="binding site" evidence="8">
    <location>
        <position position="27"/>
    </location>
    <ligand>
        <name>GTP</name>
        <dbReference type="ChEBI" id="CHEBI:37565"/>
    </ligand>
</feature>
<dbReference type="EC" id="2.7.7.77" evidence="8"/>
<comment type="cofactor">
    <cofactor evidence="8">
        <name>Mg(2+)</name>
        <dbReference type="ChEBI" id="CHEBI:18420"/>
    </cofactor>
</comment>
<dbReference type="InterPro" id="IPR025877">
    <property type="entry name" value="MobA-like_NTP_Trfase"/>
</dbReference>
<dbReference type="GO" id="GO:0005525">
    <property type="term" value="F:GTP binding"/>
    <property type="evidence" value="ECO:0007669"/>
    <property type="project" value="UniProtKB-UniRule"/>
</dbReference>
<keyword evidence="1 8" id="KW-0963">Cytoplasm</keyword>
<comment type="catalytic activity">
    <reaction evidence="8">
        <text>Mo-molybdopterin + GTP + H(+) = Mo-molybdopterin guanine dinucleotide + diphosphate</text>
        <dbReference type="Rhea" id="RHEA:34243"/>
        <dbReference type="ChEBI" id="CHEBI:15378"/>
        <dbReference type="ChEBI" id="CHEBI:33019"/>
        <dbReference type="ChEBI" id="CHEBI:37565"/>
        <dbReference type="ChEBI" id="CHEBI:71302"/>
        <dbReference type="ChEBI" id="CHEBI:71310"/>
        <dbReference type="EC" id="2.7.7.77"/>
    </reaction>
</comment>